<accession>A0A929B4D0</accession>
<comment type="caution">
    <text evidence="2">The sequence shown here is derived from an EMBL/GenBank/DDBJ whole genome shotgun (WGS) entry which is preliminary data.</text>
</comment>
<keyword evidence="1" id="KW-1133">Transmembrane helix</keyword>
<protein>
    <submittedName>
        <fullName evidence="2">Uncharacterized protein</fullName>
    </submittedName>
</protein>
<evidence type="ECO:0000313" key="2">
    <source>
        <dbReference type="EMBL" id="MBE9372934.1"/>
    </source>
</evidence>
<keyword evidence="3" id="KW-1185">Reference proteome</keyword>
<dbReference type="EMBL" id="JADEYC010000001">
    <property type="protein sequence ID" value="MBE9372934.1"/>
    <property type="molecule type" value="Genomic_DNA"/>
</dbReference>
<keyword evidence="1" id="KW-0812">Transmembrane</keyword>
<reference evidence="2" key="1">
    <citation type="submission" date="2020-10" db="EMBL/GenBank/DDBJ databases">
        <title>Diversity and distribution of actinomycetes associated with coral in the coast of Hainan.</title>
        <authorList>
            <person name="Li F."/>
        </authorList>
    </citation>
    <scope>NUCLEOTIDE SEQUENCE</scope>
    <source>
        <strain evidence="2">HNM0983</strain>
    </source>
</reference>
<name>A0A929B4D0_9PSEU</name>
<keyword evidence="1" id="KW-0472">Membrane</keyword>
<dbReference type="AlphaFoldDB" id="A0A929B4D0"/>
<feature type="transmembrane region" description="Helical" evidence="1">
    <location>
        <begin position="118"/>
        <end position="135"/>
    </location>
</feature>
<organism evidence="2 3">
    <name type="scientific">Saccharopolyspora montiporae</name>
    <dbReference type="NCBI Taxonomy" id="2781240"/>
    <lineage>
        <taxon>Bacteria</taxon>
        <taxon>Bacillati</taxon>
        <taxon>Actinomycetota</taxon>
        <taxon>Actinomycetes</taxon>
        <taxon>Pseudonocardiales</taxon>
        <taxon>Pseudonocardiaceae</taxon>
        <taxon>Saccharopolyspora</taxon>
    </lineage>
</organism>
<proteinExistence type="predicted"/>
<evidence type="ECO:0000256" key="1">
    <source>
        <dbReference type="SAM" id="Phobius"/>
    </source>
</evidence>
<dbReference type="RefSeq" id="WP_193926384.1">
    <property type="nucleotide sequence ID" value="NZ_JADEYC010000001.1"/>
</dbReference>
<evidence type="ECO:0000313" key="3">
    <source>
        <dbReference type="Proteomes" id="UP000598360"/>
    </source>
</evidence>
<sequence>MSNGAQLQTPGDRIDLTQDDIEHINAVLTAEGRGALPEGTTALEITSDEVARPLDSAGNQLGSPAASDTFQARNAVIDEIVEVVAACLGTTPAGLSLQGVLEQINTWQKAAKFVLRRIGLFAAISCGGGIFAHYLL</sequence>
<dbReference type="Proteomes" id="UP000598360">
    <property type="component" value="Unassembled WGS sequence"/>
</dbReference>
<gene>
    <name evidence="2" type="ORF">IQ251_00585</name>
</gene>